<keyword evidence="5 7" id="KW-0472">Membrane</keyword>
<evidence type="ECO:0000259" key="8">
    <source>
        <dbReference type="Pfam" id="PF01895"/>
    </source>
</evidence>
<dbReference type="NCBIfam" id="TIGR00704">
    <property type="entry name" value="NaPi_cotrn_rel"/>
    <property type="match status" value="1"/>
</dbReference>
<sequence>MGISDVGMIFKFVGGLGMFLFGMDMMAKGLQQSAGGKMKQWLGVLTRNRLMAVLAGALITAVIQSSSATTVMVVGFVNAGLMNLTQAIGVIMGANIGTTMTSWLVSMNEFGSVLKPEFFAPLLLGIGALLMQFSKKEKRKLIGEILLGFGVLFIGLSFMSGSIEPYRDSPLFSQAFVFLGKNPVLGILAGALITAIIQSSSASVGILQTLALNGMVTWNAAVYITLGQNIGTCVTALLASAGAHRNAKRAAIMHLMFNVVGAILFGIIATVVFLFHPEFGGSNVSSLGISIFHTVFNVTNTIILFPFAPMLVRLAQKILPVNEEEESNPVHAVQQRLKEYRLDTPAFAMEAATHEVLDMGKLCMENVKTALKAMQDNDSEAVDTVMQNEEVIDDLEKILTEFLVKINSLHLNQSQSVQIRNLMYTINDFERVGDHAVNLAELAQTKIRENMTFSATGRAQLQTIGDTVMSVLDHAYRAREQFRTDDVELVEQLEEKVDNYEEEFRADHISRLNQGLCTATNGVVFLDAISNLERISDHADNIAGYVLFEKKSGAEKVRVG</sequence>
<feature type="transmembrane region" description="Helical" evidence="7">
    <location>
        <begin position="220"/>
        <end position="243"/>
    </location>
</feature>
<evidence type="ECO:0000256" key="4">
    <source>
        <dbReference type="ARBA" id="ARBA00022989"/>
    </source>
</evidence>
<dbReference type="GO" id="GO:0005886">
    <property type="term" value="C:plasma membrane"/>
    <property type="evidence" value="ECO:0007669"/>
    <property type="project" value="UniProtKB-SubCell"/>
</dbReference>
<feature type="domain" description="PhoU" evidence="8">
    <location>
        <begin position="463"/>
        <end position="545"/>
    </location>
</feature>
<dbReference type="Gene3D" id="1.20.58.220">
    <property type="entry name" value="Phosphate transport system protein phou homolog 2, domain 2"/>
    <property type="match status" value="1"/>
</dbReference>
<dbReference type="Pfam" id="PF02690">
    <property type="entry name" value="Na_Pi_cotrans"/>
    <property type="match status" value="2"/>
</dbReference>
<comment type="caution">
    <text evidence="9">The sequence shown here is derived from an EMBL/GenBank/DDBJ whole genome shotgun (WGS) entry which is preliminary data.</text>
</comment>
<evidence type="ECO:0000256" key="1">
    <source>
        <dbReference type="ARBA" id="ARBA00004651"/>
    </source>
</evidence>
<dbReference type="GO" id="GO:0005436">
    <property type="term" value="F:sodium:phosphate symporter activity"/>
    <property type="evidence" value="ECO:0007669"/>
    <property type="project" value="InterPro"/>
</dbReference>
<dbReference type="Pfam" id="PF01895">
    <property type="entry name" value="PhoU"/>
    <property type="match status" value="2"/>
</dbReference>
<evidence type="ECO:0000256" key="5">
    <source>
        <dbReference type="ARBA" id="ARBA00023136"/>
    </source>
</evidence>
<keyword evidence="2" id="KW-1003">Cell membrane</keyword>
<evidence type="ECO:0000256" key="6">
    <source>
        <dbReference type="SAM" id="Coils"/>
    </source>
</evidence>
<name>A0AAE3E764_9FIRM</name>
<dbReference type="InterPro" id="IPR026022">
    <property type="entry name" value="PhoU_dom"/>
</dbReference>
<evidence type="ECO:0000313" key="9">
    <source>
        <dbReference type="EMBL" id="MCC2229757.1"/>
    </source>
</evidence>
<keyword evidence="10" id="KW-1185">Reference proteome</keyword>
<reference evidence="9" key="1">
    <citation type="submission" date="2021-10" db="EMBL/GenBank/DDBJ databases">
        <title>Anaerobic single-cell dispensing facilitates the cultivation of human gut bacteria.</title>
        <authorList>
            <person name="Afrizal A."/>
        </authorList>
    </citation>
    <scope>NUCLEOTIDE SEQUENCE</scope>
    <source>
        <strain evidence="9">CLA-AA-H215</strain>
    </source>
</reference>
<dbReference type="EMBL" id="JAJEQR010000004">
    <property type="protein sequence ID" value="MCC2229757.1"/>
    <property type="molecule type" value="Genomic_DNA"/>
</dbReference>
<evidence type="ECO:0000256" key="3">
    <source>
        <dbReference type="ARBA" id="ARBA00022692"/>
    </source>
</evidence>
<evidence type="ECO:0000256" key="7">
    <source>
        <dbReference type="SAM" id="Phobius"/>
    </source>
</evidence>
<dbReference type="NCBIfam" id="NF037997">
    <property type="entry name" value="Na_Pi_symport"/>
    <property type="match status" value="1"/>
</dbReference>
<dbReference type="SUPFAM" id="SSF109755">
    <property type="entry name" value="PhoU-like"/>
    <property type="match status" value="1"/>
</dbReference>
<dbReference type="AlphaFoldDB" id="A0AAE3E764"/>
<feature type="domain" description="PhoU" evidence="8">
    <location>
        <begin position="357"/>
        <end position="442"/>
    </location>
</feature>
<dbReference type="InterPro" id="IPR038078">
    <property type="entry name" value="PhoU-like_sf"/>
</dbReference>
<feature type="transmembrane region" description="Helical" evidence="7">
    <location>
        <begin position="255"/>
        <end position="275"/>
    </location>
</feature>
<comment type="subcellular location">
    <subcellularLocation>
        <location evidence="1">Cell membrane</location>
        <topology evidence="1">Multi-pass membrane protein</topology>
    </subcellularLocation>
</comment>
<evidence type="ECO:0000256" key="2">
    <source>
        <dbReference type="ARBA" id="ARBA00022475"/>
    </source>
</evidence>
<dbReference type="GO" id="GO:0044341">
    <property type="term" value="P:sodium-dependent phosphate transport"/>
    <property type="evidence" value="ECO:0007669"/>
    <property type="project" value="InterPro"/>
</dbReference>
<evidence type="ECO:0000313" key="10">
    <source>
        <dbReference type="Proteomes" id="UP001198182"/>
    </source>
</evidence>
<keyword evidence="6" id="KW-0175">Coiled coil</keyword>
<feature type="transmembrane region" description="Helical" evidence="7">
    <location>
        <begin position="6"/>
        <end position="27"/>
    </location>
</feature>
<organism evidence="9 10">
    <name type="scientific">Hominifimenecus microfluidus</name>
    <dbReference type="NCBI Taxonomy" id="2885348"/>
    <lineage>
        <taxon>Bacteria</taxon>
        <taxon>Bacillati</taxon>
        <taxon>Bacillota</taxon>
        <taxon>Clostridia</taxon>
        <taxon>Lachnospirales</taxon>
        <taxon>Lachnospiraceae</taxon>
        <taxon>Hominifimenecus</taxon>
    </lineage>
</organism>
<dbReference type="InterPro" id="IPR003841">
    <property type="entry name" value="Na/Pi_transpt"/>
</dbReference>
<accession>A0AAE3E764</accession>
<dbReference type="PANTHER" id="PTHR10010:SF46">
    <property type="entry name" value="SODIUM-DEPENDENT PHOSPHATE TRANSPORT PROTEIN 2B"/>
    <property type="match status" value="1"/>
</dbReference>
<proteinExistence type="predicted"/>
<protein>
    <submittedName>
        <fullName evidence="9">Na/Pi cotransporter family protein</fullName>
    </submittedName>
</protein>
<dbReference type="InterPro" id="IPR004633">
    <property type="entry name" value="NaPi_cotrn-rel/YqeW-like"/>
</dbReference>
<gene>
    <name evidence="9" type="ORF">LKD81_01905</name>
</gene>
<feature type="transmembrane region" description="Helical" evidence="7">
    <location>
        <begin position="287"/>
        <end position="308"/>
    </location>
</feature>
<dbReference type="Proteomes" id="UP001198182">
    <property type="component" value="Unassembled WGS sequence"/>
</dbReference>
<feature type="transmembrane region" description="Helical" evidence="7">
    <location>
        <begin position="118"/>
        <end position="135"/>
    </location>
</feature>
<dbReference type="PANTHER" id="PTHR10010">
    <property type="entry name" value="SOLUTE CARRIER FAMILY 34 SODIUM PHOSPHATE , MEMBER 2-RELATED"/>
    <property type="match status" value="1"/>
</dbReference>
<feature type="coiled-coil region" evidence="6">
    <location>
        <begin position="483"/>
        <end position="510"/>
    </location>
</feature>
<keyword evidence="3 7" id="KW-0812">Transmembrane</keyword>
<keyword evidence="4 7" id="KW-1133">Transmembrane helix</keyword>
<feature type="transmembrane region" description="Helical" evidence="7">
    <location>
        <begin position="184"/>
        <end position="208"/>
    </location>
</feature>
<feature type="transmembrane region" description="Helical" evidence="7">
    <location>
        <begin position="48"/>
        <end position="67"/>
    </location>
</feature>
<feature type="transmembrane region" description="Helical" evidence="7">
    <location>
        <begin position="141"/>
        <end position="163"/>
    </location>
</feature>
<dbReference type="RefSeq" id="WP_308452544.1">
    <property type="nucleotide sequence ID" value="NZ_JAJEQR010000004.1"/>
</dbReference>